<proteinExistence type="predicted"/>
<dbReference type="Pfam" id="PF00497">
    <property type="entry name" value="SBP_bac_3"/>
    <property type="match status" value="1"/>
</dbReference>
<feature type="chain" id="PRO_5012102262" evidence="2">
    <location>
        <begin position="17"/>
        <end position="248"/>
    </location>
</feature>
<accession>A0A1Y5RNC2</accession>
<protein>
    <submittedName>
        <fullName evidence="4">ABC transporter arginine-binding protein 1</fullName>
    </submittedName>
</protein>
<dbReference type="SUPFAM" id="SSF53850">
    <property type="entry name" value="Periplasmic binding protein-like II"/>
    <property type="match status" value="1"/>
</dbReference>
<dbReference type="InterPro" id="IPR001638">
    <property type="entry name" value="Solute-binding_3/MltF_N"/>
</dbReference>
<keyword evidence="1 2" id="KW-0732">Signal</keyword>
<keyword evidence="5" id="KW-1185">Reference proteome</keyword>
<feature type="domain" description="Solute-binding protein family 3/N-terminal" evidence="3">
    <location>
        <begin position="19"/>
        <end position="233"/>
    </location>
</feature>
<dbReference type="AlphaFoldDB" id="A0A1Y5RNC2"/>
<dbReference type="PANTHER" id="PTHR35936:SF19">
    <property type="entry name" value="AMINO-ACID-BINDING PROTEIN YXEM-RELATED"/>
    <property type="match status" value="1"/>
</dbReference>
<dbReference type="PANTHER" id="PTHR35936">
    <property type="entry name" value="MEMBRANE-BOUND LYTIC MUREIN TRANSGLYCOSYLASE F"/>
    <property type="match status" value="1"/>
</dbReference>
<dbReference type="OrthoDB" id="9807134at2"/>
<evidence type="ECO:0000256" key="2">
    <source>
        <dbReference type="SAM" id="SignalP"/>
    </source>
</evidence>
<dbReference type="Gene3D" id="3.40.190.10">
    <property type="entry name" value="Periplasmic binding protein-like II"/>
    <property type="match status" value="2"/>
</dbReference>
<gene>
    <name evidence="4" type="primary">artJ</name>
    <name evidence="4" type="ORF">PSJ8397_00814</name>
</gene>
<evidence type="ECO:0000259" key="3">
    <source>
        <dbReference type="SMART" id="SM00062"/>
    </source>
</evidence>
<dbReference type="EMBL" id="FWFT01000001">
    <property type="protein sequence ID" value="SLN21133.1"/>
    <property type="molecule type" value="Genomic_DNA"/>
</dbReference>
<reference evidence="4 5" key="1">
    <citation type="submission" date="2017-03" db="EMBL/GenBank/DDBJ databases">
        <authorList>
            <person name="Afonso C.L."/>
            <person name="Miller P.J."/>
            <person name="Scott M.A."/>
            <person name="Spackman E."/>
            <person name="Goraichik I."/>
            <person name="Dimitrov K.M."/>
            <person name="Suarez D.L."/>
            <person name="Swayne D.E."/>
        </authorList>
    </citation>
    <scope>NUCLEOTIDE SEQUENCE [LARGE SCALE GENOMIC DNA]</scope>
    <source>
        <strain evidence="4 5">CECT 8397</strain>
    </source>
</reference>
<evidence type="ECO:0000256" key="1">
    <source>
        <dbReference type="ARBA" id="ARBA00022729"/>
    </source>
</evidence>
<evidence type="ECO:0000313" key="4">
    <source>
        <dbReference type="EMBL" id="SLN21133.1"/>
    </source>
</evidence>
<feature type="signal peptide" evidence="2">
    <location>
        <begin position="1"/>
        <end position="16"/>
    </location>
</feature>
<sequence>MRSLALLLTLAATAPAADTLTIATGGHYPPYIFDPGTDDVRGFDKTLVDELCARGGYTCEWVDLPMGDIFQALARGDVDIVTGGFGYSMARDRIVDFTCPYVTSGNESGEFIATQPTVDLSTATIGVLDQSLYHAAMDQAGRKTQAFPTEEAALAALAAGEIDALFGSHNARAQITDQSGYYVVGEYPTFSGGSALAIAEDAQDLLRHFDDLLAEVSADGTLSQFQQQWLGTDQGDLIAQCRTLDGLA</sequence>
<dbReference type="Proteomes" id="UP000193623">
    <property type="component" value="Unassembled WGS sequence"/>
</dbReference>
<organism evidence="4 5">
    <name type="scientific">Pseudooctadecabacter jejudonensis</name>
    <dbReference type="NCBI Taxonomy" id="1391910"/>
    <lineage>
        <taxon>Bacteria</taxon>
        <taxon>Pseudomonadati</taxon>
        <taxon>Pseudomonadota</taxon>
        <taxon>Alphaproteobacteria</taxon>
        <taxon>Rhodobacterales</taxon>
        <taxon>Paracoccaceae</taxon>
        <taxon>Pseudooctadecabacter</taxon>
    </lineage>
</organism>
<evidence type="ECO:0000313" key="5">
    <source>
        <dbReference type="Proteomes" id="UP000193623"/>
    </source>
</evidence>
<name>A0A1Y5RNC2_9RHOB</name>
<dbReference type="RefSeq" id="WP_085863230.1">
    <property type="nucleotide sequence ID" value="NZ_FWFT01000001.1"/>
</dbReference>
<dbReference type="SMART" id="SM00062">
    <property type="entry name" value="PBPb"/>
    <property type="match status" value="1"/>
</dbReference>